<evidence type="ECO:0000256" key="1">
    <source>
        <dbReference type="PROSITE-ProRule" id="PRU00023"/>
    </source>
</evidence>
<proteinExistence type="predicted"/>
<evidence type="ECO:0000313" key="3">
    <source>
        <dbReference type="Proteomes" id="UP000241890"/>
    </source>
</evidence>
<dbReference type="PROSITE" id="PS50088">
    <property type="entry name" value="ANK_REPEAT"/>
    <property type="match status" value="2"/>
</dbReference>
<keyword evidence="1" id="KW-0040">ANK repeat</keyword>
<dbReference type="SMART" id="SM00248">
    <property type="entry name" value="ANK"/>
    <property type="match status" value="4"/>
</dbReference>
<dbReference type="SUPFAM" id="SSF48403">
    <property type="entry name" value="Ankyrin repeat"/>
    <property type="match status" value="1"/>
</dbReference>
<organism evidence="2 3">
    <name type="scientific">Hondaea fermentalgiana</name>
    <dbReference type="NCBI Taxonomy" id="2315210"/>
    <lineage>
        <taxon>Eukaryota</taxon>
        <taxon>Sar</taxon>
        <taxon>Stramenopiles</taxon>
        <taxon>Bigyra</taxon>
        <taxon>Labyrinthulomycetes</taxon>
        <taxon>Thraustochytrida</taxon>
        <taxon>Thraustochytriidae</taxon>
        <taxon>Hondaea</taxon>
    </lineage>
</organism>
<dbReference type="InParanoid" id="A0A2R5GY75"/>
<feature type="repeat" description="ANK" evidence="1">
    <location>
        <begin position="69"/>
        <end position="101"/>
    </location>
</feature>
<reference evidence="2 3" key="1">
    <citation type="submission" date="2017-12" db="EMBL/GenBank/DDBJ databases">
        <title>Sequencing, de novo assembly and annotation of complete genome of a new Thraustochytrid species, strain FCC1311.</title>
        <authorList>
            <person name="Sedici K."/>
            <person name="Godart F."/>
            <person name="Aiese Cigliano R."/>
            <person name="Sanseverino W."/>
            <person name="Barakat M."/>
            <person name="Ortet P."/>
            <person name="Marechal E."/>
            <person name="Cagnac O."/>
            <person name="Amato A."/>
        </authorList>
    </citation>
    <scope>NUCLEOTIDE SEQUENCE [LARGE SCALE GENOMIC DNA]</scope>
</reference>
<feature type="repeat" description="ANK" evidence="1">
    <location>
        <begin position="36"/>
        <end position="68"/>
    </location>
</feature>
<dbReference type="EMBL" id="BEYU01000154">
    <property type="protein sequence ID" value="GBG33401.1"/>
    <property type="molecule type" value="Genomic_DNA"/>
</dbReference>
<dbReference type="Pfam" id="PF12796">
    <property type="entry name" value="Ank_2"/>
    <property type="match status" value="1"/>
</dbReference>
<gene>
    <name evidence="2" type="ORF">FCC1311_096242</name>
</gene>
<dbReference type="InterPro" id="IPR039323">
    <property type="entry name" value="ANKRD_45/46/60"/>
</dbReference>
<dbReference type="Proteomes" id="UP000241890">
    <property type="component" value="Unassembled WGS sequence"/>
</dbReference>
<evidence type="ECO:0000313" key="2">
    <source>
        <dbReference type="EMBL" id="GBG33401.1"/>
    </source>
</evidence>
<dbReference type="OrthoDB" id="184751at2759"/>
<dbReference type="Pfam" id="PF13637">
    <property type="entry name" value="Ank_4"/>
    <property type="match status" value="1"/>
</dbReference>
<accession>A0A2R5GY75</accession>
<dbReference type="PRINTS" id="PR01415">
    <property type="entry name" value="ANKYRIN"/>
</dbReference>
<protein>
    <submittedName>
        <fullName evidence="2">Ankyrin repeat domain-containing protein 1</fullName>
    </submittedName>
</protein>
<dbReference type="PROSITE" id="PS50297">
    <property type="entry name" value="ANK_REP_REGION"/>
    <property type="match status" value="2"/>
</dbReference>
<name>A0A2R5GY75_9STRA</name>
<dbReference type="PANTHER" id="PTHR22677:SF4">
    <property type="entry name" value="USHER SYNDROME TYPE-1G PROTEIN-LIKE PROTEIN"/>
    <property type="match status" value="1"/>
</dbReference>
<dbReference type="InterPro" id="IPR002110">
    <property type="entry name" value="Ankyrin_rpt"/>
</dbReference>
<comment type="caution">
    <text evidence="2">The sequence shown here is derived from an EMBL/GenBank/DDBJ whole genome shotgun (WGS) entry which is preliminary data.</text>
</comment>
<dbReference type="InterPro" id="IPR036770">
    <property type="entry name" value="Ankyrin_rpt-contain_sf"/>
</dbReference>
<dbReference type="AlphaFoldDB" id="A0A2R5GY75"/>
<keyword evidence="3" id="KW-1185">Reference proteome</keyword>
<dbReference type="PANTHER" id="PTHR22677">
    <property type="entry name" value="ANKYRIN REPEAT DOMAIN-CONTAINING PROTEIN 60"/>
    <property type="match status" value="1"/>
</dbReference>
<sequence length="186" mass="19805">MPQDTSLHKAANQGDVEACREILDSGEVDINAPGAAERTALQRAVGGNHMELAKLLIERGADVNKKDKAGRTSLHWAAIGGHHEPVQLLLENGVDINAKTSSGMTALHGIVEGNRLECANVLIGHHEKVVAGEIQGTPLDFDAVDGEGKTAMAIAKEKKFPELFKMCKEKRLLKPGENANGACVIC</sequence>
<dbReference type="Gene3D" id="1.25.40.20">
    <property type="entry name" value="Ankyrin repeat-containing domain"/>
    <property type="match status" value="2"/>
</dbReference>